<evidence type="ECO:0000313" key="1">
    <source>
        <dbReference type="EMBL" id="GAA3568874.1"/>
    </source>
</evidence>
<name>A0ABP6XM32_9FLAO</name>
<dbReference type="RefSeq" id="WP_345005659.1">
    <property type="nucleotide sequence ID" value="NZ_BAABCY010000050.1"/>
</dbReference>
<dbReference type="Pfam" id="PF13557">
    <property type="entry name" value="Phenol_MetA_deg"/>
    <property type="match status" value="1"/>
</dbReference>
<dbReference type="Proteomes" id="UP001500954">
    <property type="component" value="Unassembled WGS sequence"/>
</dbReference>
<evidence type="ECO:0008006" key="3">
    <source>
        <dbReference type="Google" id="ProtNLM"/>
    </source>
</evidence>
<protein>
    <recommendedName>
        <fullName evidence="3">DUF3078 domain-containing protein</fullName>
    </recommendedName>
</protein>
<accession>A0ABP6XM32</accession>
<organism evidence="1 2">
    <name type="scientific">Snuella lapsa</name>
    <dbReference type="NCBI Taxonomy" id="870481"/>
    <lineage>
        <taxon>Bacteria</taxon>
        <taxon>Pseudomonadati</taxon>
        <taxon>Bacteroidota</taxon>
        <taxon>Flavobacteriia</taxon>
        <taxon>Flavobacteriales</taxon>
        <taxon>Flavobacteriaceae</taxon>
        <taxon>Snuella</taxon>
    </lineage>
</organism>
<dbReference type="InterPro" id="IPR025737">
    <property type="entry name" value="FApF"/>
</dbReference>
<proteinExistence type="predicted"/>
<evidence type="ECO:0000313" key="2">
    <source>
        <dbReference type="Proteomes" id="UP001500954"/>
    </source>
</evidence>
<comment type="caution">
    <text evidence="1">The sequence shown here is derived from an EMBL/GenBank/DDBJ whole genome shotgun (WGS) entry which is preliminary data.</text>
</comment>
<sequence>MTRVVFFFILLIIPLIGFSQKDSTDIEKVRTQSGVDPTRVNTKLAYSVWYYDRSDNRSLINNRINFTAGIKTWSIGIKYETTTINTGISGEGFSTKGGDLRLSILNTFYLKKKHALAGGVEFTLPTGSQNFGSQYVSANPSIAYIYTINPGLIFATQPQYTFHIAKNTAFPDLSVLTIRTFLAKFQKTGWFYAFEQRIVQDFTNDNFNLIFSPIIGKSLGGGYNLGTVMEFPTKQETIDNRGILFQIGITKNF</sequence>
<dbReference type="EMBL" id="BAABCY010000050">
    <property type="protein sequence ID" value="GAA3568874.1"/>
    <property type="molecule type" value="Genomic_DNA"/>
</dbReference>
<keyword evidence="2" id="KW-1185">Reference proteome</keyword>
<gene>
    <name evidence="1" type="ORF">GCM10022395_18310</name>
</gene>
<reference evidence="2" key="1">
    <citation type="journal article" date="2019" name="Int. J. Syst. Evol. Microbiol.">
        <title>The Global Catalogue of Microorganisms (GCM) 10K type strain sequencing project: providing services to taxonomists for standard genome sequencing and annotation.</title>
        <authorList>
            <consortium name="The Broad Institute Genomics Platform"/>
            <consortium name="The Broad Institute Genome Sequencing Center for Infectious Disease"/>
            <person name="Wu L."/>
            <person name="Ma J."/>
        </authorList>
    </citation>
    <scope>NUCLEOTIDE SEQUENCE [LARGE SCALE GENOMIC DNA]</scope>
    <source>
        <strain evidence="2">JCM 17111</strain>
    </source>
</reference>